<dbReference type="Gene3D" id="1.20.1280.50">
    <property type="match status" value="1"/>
</dbReference>
<dbReference type="Gene3D" id="6.10.140.100">
    <property type="match status" value="1"/>
</dbReference>
<dbReference type="InterPro" id="IPR001810">
    <property type="entry name" value="F-box_dom"/>
</dbReference>
<name>A0A0A1SQT9_9HYPO</name>
<dbReference type="PANTHER" id="PTHR10223">
    <property type="entry name" value="26S PROTEASOME NON-ATPASE REGULATORY SUBUNIT 4"/>
    <property type="match status" value="1"/>
</dbReference>
<feature type="region of interest" description="Disordered" evidence="1">
    <location>
        <begin position="1"/>
        <end position="49"/>
    </location>
</feature>
<reference evidence="3 4" key="1">
    <citation type="journal article" date="2015" name="Genome Announc.">
        <title>Draft Genome Sequence and Gene Annotation of the Entomopathogenic Fungus Verticillium hemipterigenum.</title>
        <authorList>
            <person name="Horn F."/>
            <person name="Habel A."/>
            <person name="Scharf D.H."/>
            <person name="Dworschak J."/>
            <person name="Brakhage A.A."/>
            <person name="Guthke R."/>
            <person name="Hertweck C."/>
            <person name="Linde J."/>
        </authorList>
    </citation>
    <scope>NUCLEOTIDE SEQUENCE [LARGE SCALE GENOMIC DNA]</scope>
</reference>
<protein>
    <recommendedName>
        <fullName evidence="2">F-box domain-containing protein</fullName>
    </recommendedName>
</protein>
<evidence type="ECO:0000313" key="3">
    <source>
        <dbReference type="EMBL" id="CEJ80406.1"/>
    </source>
</evidence>
<evidence type="ECO:0000259" key="2">
    <source>
        <dbReference type="PROSITE" id="PS50181"/>
    </source>
</evidence>
<dbReference type="SUPFAM" id="SSF50978">
    <property type="entry name" value="WD40 repeat-like"/>
    <property type="match status" value="1"/>
</dbReference>
<dbReference type="SUPFAM" id="SSF81383">
    <property type="entry name" value="F-box domain"/>
    <property type="match status" value="1"/>
</dbReference>
<dbReference type="PROSITE" id="PS50181">
    <property type="entry name" value="FBOX"/>
    <property type="match status" value="1"/>
</dbReference>
<dbReference type="InterPro" id="IPR036322">
    <property type="entry name" value="WD40_repeat_dom_sf"/>
</dbReference>
<dbReference type="STRING" id="1531966.A0A0A1SQT9"/>
<evidence type="ECO:0000313" key="4">
    <source>
        <dbReference type="Proteomes" id="UP000039046"/>
    </source>
</evidence>
<dbReference type="OrthoDB" id="2095648at2759"/>
<proteinExistence type="predicted"/>
<feature type="compositionally biased region" description="Polar residues" evidence="1">
    <location>
        <begin position="1"/>
        <end position="22"/>
    </location>
</feature>
<dbReference type="GO" id="GO:0043161">
    <property type="term" value="P:proteasome-mediated ubiquitin-dependent protein catabolic process"/>
    <property type="evidence" value="ECO:0007669"/>
    <property type="project" value="TreeGrafter"/>
</dbReference>
<dbReference type="InterPro" id="IPR003903">
    <property type="entry name" value="UIM_dom"/>
</dbReference>
<keyword evidence="4" id="KW-1185">Reference proteome</keyword>
<sequence>MQSEPLESDQQPAHLPNTSIPSSPFEHGYQHHDSEDSPRAPSECSDDVRGDAIANDAADLARLLHGLSLRAANGDHPFVHGQRISEYENSSLSNTPKKALGFRLVKSATSDGNGPHVLDFPNEVLTHIFSYLHADSQRNVGLVSKRFYSITTSQHLWRMAFFRYFPGHQALQDHFTRNTKDTSLAPSTELVLSEARYFSRLTALATWRSEYLFRTTLLSSLARGKPSKSKSGGIDSPIRAGSADKKSTAVLTYNSRLPWTVTCIDAIFDNGNKGPRAIHGASMFGVATMSDPTNGKVSKWGFEETNLDLDARATEATHNYHGLGLGPAATDNVMDVSQAYGMLAGQAIPGGKAFYRAPLDSARITLESNDGIPVGQADVPYVPSLLEGISSVWIAKSPALPTISNSMVGMFTGSTLGIVTAYAINTDPKFRQAYMTVRWAVSPGVPIISIKVDDNYSIKRKASNRVWAVALNALGEVYYLTQLPVALPTQAATGNASIDAWKVGYEAPWKLLQETRRTAIVDEIGQPSSLSTTEVQKALGLTNDGVDNSGDSVPDVNIVNELLRCQPSYFRQTCQHWDMRRRLEVDFAADDGQEAGEYIFVFDCGHGKPTGITRFTRSVKVVEAEQPEPILRSSIFGGTATVQHAAISNLPNIIDQHHWVSQPLGFNNLAKIILSSSALDNSTPSLYTMAEDPLCTPPEGEKVDANDEFMQKRIPGRRARYLVVGTECGAVLAWNSRARQNDEPISPIRVIQTSSPAIQCVAASSLYIVHGGSDGLVQAWDPLASMSDAVRTLNSKSTGPIHRRLRHLPALEAGFDCGTQAGAIFMDPDATNLRGIVAFGWLLKCWSYSAQNPNKGRKRRTRHGDAHARLASRRQANHVSDFIAEEEKEMIRSNEERRREMSRMQARFGAFGDLTEQEALEYAQILSSESYAADEQRRASDSGADTGADLDTASSFSDVTPEPSIIEQKSPVSMLTTDGEDEYDEHLQQALRLSLMETVEASPSARSQGTDDFDFVVKYKPKGGRKTKTPRSGPQSPSGRIMGNASLRPGVSTYQLTADDDLAFAISLSLQDQEGLAPLSSSLKSEDEFPALNHDLSGKGKAPMR</sequence>
<accession>A0A0A1SQT9</accession>
<organism evidence="3 4">
    <name type="scientific">[Torrubiella] hemipterigena</name>
    <dbReference type="NCBI Taxonomy" id="1531966"/>
    <lineage>
        <taxon>Eukaryota</taxon>
        <taxon>Fungi</taxon>
        <taxon>Dikarya</taxon>
        <taxon>Ascomycota</taxon>
        <taxon>Pezizomycotina</taxon>
        <taxon>Sordariomycetes</taxon>
        <taxon>Hypocreomycetidae</taxon>
        <taxon>Hypocreales</taxon>
        <taxon>Clavicipitaceae</taxon>
        <taxon>Clavicipitaceae incertae sedis</taxon>
        <taxon>'Torrubiella' clade</taxon>
    </lineage>
</organism>
<feature type="region of interest" description="Disordered" evidence="1">
    <location>
        <begin position="1079"/>
        <end position="1105"/>
    </location>
</feature>
<dbReference type="PANTHER" id="PTHR10223:SF2">
    <property type="entry name" value="F-BOX AND WD DOMAIN PROTEIN (AFU_ORTHOLOGUE AFUA_6G11400)"/>
    <property type="match status" value="1"/>
</dbReference>
<feature type="compositionally biased region" description="Basic residues" evidence="1">
    <location>
        <begin position="1020"/>
        <end position="1029"/>
    </location>
</feature>
<dbReference type="SMART" id="SM00726">
    <property type="entry name" value="UIM"/>
    <property type="match status" value="2"/>
</dbReference>
<dbReference type="GO" id="GO:0031593">
    <property type="term" value="F:polyubiquitin modification-dependent protein binding"/>
    <property type="evidence" value="ECO:0007669"/>
    <property type="project" value="TreeGrafter"/>
</dbReference>
<dbReference type="GO" id="GO:0005829">
    <property type="term" value="C:cytosol"/>
    <property type="evidence" value="ECO:0007669"/>
    <property type="project" value="TreeGrafter"/>
</dbReference>
<feature type="domain" description="F-box" evidence="2">
    <location>
        <begin position="114"/>
        <end position="160"/>
    </location>
</feature>
<dbReference type="Pfam" id="PF12937">
    <property type="entry name" value="F-box-like"/>
    <property type="match status" value="1"/>
</dbReference>
<gene>
    <name evidence="3" type="ORF">VHEMI00589</name>
</gene>
<dbReference type="InterPro" id="IPR036047">
    <property type="entry name" value="F-box-like_dom_sf"/>
</dbReference>
<dbReference type="AlphaFoldDB" id="A0A0A1SQT9"/>
<feature type="compositionally biased region" description="Basic and acidic residues" evidence="1">
    <location>
        <begin position="28"/>
        <end position="38"/>
    </location>
</feature>
<dbReference type="Proteomes" id="UP000039046">
    <property type="component" value="Unassembled WGS sequence"/>
</dbReference>
<dbReference type="GO" id="GO:0008540">
    <property type="term" value="C:proteasome regulatory particle, base subcomplex"/>
    <property type="evidence" value="ECO:0007669"/>
    <property type="project" value="TreeGrafter"/>
</dbReference>
<evidence type="ECO:0000256" key="1">
    <source>
        <dbReference type="SAM" id="MobiDB-lite"/>
    </source>
</evidence>
<dbReference type="GO" id="GO:0005634">
    <property type="term" value="C:nucleus"/>
    <property type="evidence" value="ECO:0007669"/>
    <property type="project" value="TreeGrafter"/>
</dbReference>
<feature type="region of interest" description="Disordered" evidence="1">
    <location>
        <begin position="1020"/>
        <end position="1046"/>
    </location>
</feature>
<dbReference type="HOGENOM" id="CLU_009186_0_0_1"/>
<feature type="region of interest" description="Disordered" evidence="1">
    <location>
        <begin position="931"/>
        <end position="973"/>
    </location>
</feature>
<dbReference type="InterPro" id="IPR027040">
    <property type="entry name" value="PSMD4"/>
</dbReference>
<dbReference type="EMBL" id="CDHN01000001">
    <property type="protein sequence ID" value="CEJ80406.1"/>
    <property type="molecule type" value="Genomic_DNA"/>
</dbReference>
<dbReference type="Pfam" id="PF02809">
    <property type="entry name" value="UIM"/>
    <property type="match status" value="2"/>
</dbReference>
<feature type="region of interest" description="Disordered" evidence="1">
    <location>
        <begin position="852"/>
        <end position="879"/>
    </location>
</feature>